<dbReference type="GO" id="GO:0000967">
    <property type="term" value="P:rRNA 5'-end processing"/>
    <property type="evidence" value="ECO:0007669"/>
    <property type="project" value="TreeGrafter"/>
</dbReference>
<dbReference type="PANTHER" id="PTHR33317:SF1">
    <property type="entry name" value="POLYNUCLEOTIDYL TRANSFERASE, RIBONUCLEASE H-LIKE SUPERFAMILY PROTEIN"/>
    <property type="match status" value="1"/>
</dbReference>
<dbReference type="InterPro" id="IPR005227">
    <property type="entry name" value="YqgF"/>
</dbReference>
<gene>
    <name evidence="1" type="ORF">Ddye_012673</name>
</gene>
<comment type="caution">
    <text evidence="1">The sequence shown here is derived from an EMBL/GenBank/DDBJ whole genome shotgun (WGS) entry which is preliminary data.</text>
</comment>
<dbReference type="AlphaFoldDB" id="A0AAD9X4W6"/>
<dbReference type="SUPFAM" id="SSF53098">
    <property type="entry name" value="Ribonuclease H-like"/>
    <property type="match status" value="1"/>
</dbReference>
<dbReference type="PANTHER" id="PTHR33317">
    <property type="entry name" value="POLYNUCLEOTIDYL TRANSFERASE, RIBONUCLEASE H-LIKE SUPERFAMILY PROTEIN"/>
    <property type="match status" value="1"/>
</dbReference>
<protein>
    <recommendedName>
        <fullName evidence="3">YqgF/RNase H-like domain-containing protein</fullName>
    </recommendedName>
</protein>
<keyword evidence="2" id="KW-1185">Reference proteome</keyword>
<evidence type="ECO:0008006" key="3">
    <source>
        <dbReference type="Google" id="ProtNLM"/>
    </source>
</evidence>
<dbReference type="InterPro" id="IPR037027">
    <property type="entry name" value="YqgF/RNaseH-like_dom_sf"/>
</dbReference>
<proteinExistence type="predicted"/>
<dbReference type="EMBL" id="JANJYI010000004">
    <property type="protein sequence ID" value="KAK2652817.1"/>
    <property type="molecule type" value="Genomic_DNA"/>
</dbReference>
<dbReference type="Gene3D" id="3.30.420.140">
    <property type="entry name" value="YqgF/RNase H-like domain"/>
    <property type="match status" value="1"/>
</dbReference>
<reference evidence="1" key="1">
    <citation type="journal article" date="2023" name="Plant J.">
        <title>Genome sequences and population genomics provide insights into the demographic history, inbreeding, and mutation load of two 'living fossil' tree species of Dipteronia.</title>
        <authorList>
            <person name="Feng Y."/>
            <person name="Comes H.P."/>
            <person name="Chen J."/>
            <person name="Zhu S."/>
            <person name="Lu R."/>
            <person name="Zhang X."/>
            <person name="Li P."/>
            <person name="Qiu J."/>
            <person name="Olsen K.M."/>
            <person name="Qiu Y."/>
        </authorList>
    </citation>
    <scope>NUCLEOTIDE SEQUENCE</scope>
    <source>
        <strain evidence="1">KIB01</strain>
    </source>
</reference>
<organism evidence="1 2">
    <name type="scientific">Dipteronia dyeriana</name>
    <dbReference type="NCBI Taxonomy" id="168575"/>
    <lineage>
        <taxon>Eukaryota</taxon>
        <taxon>Viridiplantae</taxon>
        <taxon>Streptophyta</taxon>
        <taxon>Embryophyta</taxon>
        <taxon>Tracheophyta</taxon>
        <taxon>Spermatophyta</taxon>
        <taxon>Magnoliopsida</taxon>
        <taxon>eudicotyledons</taxon>
        <taxon>Gunneridae</taxon>
        <taxon>Pentapetalae</taxon>
        <taxon>rosids</taxon>
        <taxon>malvids</taxon>
        <taxon>Sapindales</taxon>
        <taxon>Sapindaceae</taxon>
        <taxon>Hippocastanoideae</taxon>
        <taxon>Acereae</taxon>
        <taxon>Dipteronia</taxon>
    </lineage>
</organism>
<evidence type="ECO:0000313" key="1">
    <source>
        <dbReference type="EMBL" id="KAK2652817.1"/>
    </source>
</evidence>
<accession>A0AAD9X4W6</accession>
<evidence type="ECO:0000313" key="2">
    <source>
        <dbReference type="Proteomes" id="UP001280121"/>
    </source>
</evidence>
<name>A0AAD9X4W6_9ROSI</name>
<dbReference type="Proteomes" id="UP001280121">
    <property type="component" value="Unassembled WGS sequence"/>
</dbReference>
<dbReference type="InterPro" id="IPR012337">
    <property type="entry name" value="RNaseH-like_sf"/>
</dbReference>
<sequence>MVEKILTDLSEKKNEESMHKIEYQINSPTLIAPSFVANHPDPGCESLSAANQNRTENSSLQDILIKKDYSKPGRLLGLDVSDKYVSLAVSDWKNLTAVPLRALDKQENNLSSMAAVLFQSLIHEHNLVGFVVGTNYGLSDSRPLVGLYVTIFQDYHLLSLRPQA</sequence>